<keyword evidence="1" id="KW-1133">Transmembrane helix</keyword>
<keyword evidence="1" id="KW-0812">Transmembrane</keyword>
<keyword evidence="3" id="KW-1185">Reference proteome</keyword>
<accession>A0A2K8LCG2</accession>
<protein>
    <submittedName>
        <fullName evidence="2">Prepilin-type N-terminal cleavage/methylation domain-containing protein</fullName>
    </submittedName>
</protein>
<evidence type="ECO:0000313" key="3">
    <source>
        <dbReference type="Proteomes" id="UP000231637"/>
    </source>
</evidence>
<keyword evidence="1" id="KW-0472">Membrane</keyword>
<dbReference type="InterPro" id="IPR012902">
    <property type="entry name" value="N_methyl_site"/>
</dbReference>
<evidence type="ECO:0000256" key="1">
    <source>
        <dbReference type="SAM" id="Phobius"/>
    </source>
</evidence>
<dbReference type="NCBIfam" id="TIGR02532">
    <property type="entry name" value="IV_pilin_GFxxxE"/>
    <property type="match status" value="1"/>
</dbReference>
<dbReference type="PROSITE" id="PS00409">
    <property type="entry name" value="PROKAR_NTER_METHYL"/>
    <property type="match status" value="1"/>
</dbReference>
<dbReference type="Pfam" id="PF07963">
    <property type="entry name" value="N_methyl"/>
    <property type="match status" value="1"/>
</dbReference>
<proteinExistence type="predicted"/>
<sequence length="164" mass="17563">MKAKSMSSSSGFTLIEILIALVVVSIGVMALGSFGITTMSSGQTSRERLTAVHLAEQVLEFWQQDANDRVPSIASDCAMTTMGSVPTYPTSNTCTPATGVGIEYTITTNKTTATGPLASNLSSMQNFIQPTGYANVPQTKLVTVTWARRGQTRSVYLTHLTKVY</sequence>
<organism evidence="2 3">
    <name type="scientific">Mariprofundus ferrinatatus</name>
    <dbReference type="NCBI Taxonomy" id="1921087"/>
    <lineage>
        <taxon>Bacteria</taxon>
        <taxon>Pseudomonadati</taxon>
        <taxon>Pseudomonadota</taxon>
        <taxon>Candidatius Mariprofundia</taxon>
        <taxon>Mariprofundales</taxon>
        <taxon>Mariprofundaceae</taxon>
        <taxon>Mariprofundus</taxon>
    </lineage>
</organism>
<reference evidence="2 3" key="1">
    <citation type="submission" date="2016-12" db="EMBL/GenBank/DDBJ databases">
        <title>Isolation and genomic insights into novel planktonic Zetaproteobacteria from stratified waters of the Chesapeake Bay.</title>
        <authorList>
            <person name="McAllister S.M."/>
            <person name="Kato S."/>
            <person name="Chan C.S."/>
            <person name="Chiu B.K."/>
            <person name="Field E.K."/>
        </authorList>
    </citation>
    <scope>NUCLEOTIDE SEQUENCE [LARGE SCALE GENOMIC DNA]</scope>
    <source>
        <strain evidence="2 3">CP-8</strain>
    </source>
</reference>
<name>A0A2K8LCG2_9PROT</name>
<evidence type="ECO:0000313" key="2">
    <source>
        <dbReference type="EMBL" id="ATX82594.1"/>
    </source>
</evidence>
<dbReference type="AlphaFoldDB" id="A0A2K8LCG2"/>
<dbReference type="EMBL" id="CP018800">
    <property type="protein sequence ID" value="ATX82594.1"/>
    <property type="molecule type" value="Genomic_DNA"/>
</dbReference>
<gene>
    <name evidence="2" type="ORF">Ga0123462_1747</name>
</gene>
<dbReference type="KEGG" id="mfn:Ga0123462_1747"/>
<feature type="transmembrane region" description="Helical" evidence="1">
    <location>
        <begin position="12"/>
        <end position="36"/>
    </location>
</feature>
<dbReference type="Proteomes" id="UP000231637">
    <property type="component" value="Chromosome"/>
</dbReference>